<evidence type="ECO:0000259" key="10">
    <source>
        <dbReference type="Pfam" id="PF00745"/>
    </source>
</evidence>
<feature type="active site" description="Nucleophile" evidence="8">
    <location>
        <position position="50"/>
    </location>
</feature>
<dbReference type="RefSeq" id="WP_377571356.1">
    <property type="nucleotide sequence ID" value="NZ_JBHTMP010000020.1"/>
</dbReference>
<dbReference type="InterPro" id="IPR000343">
    <property type="entry name" value="4pyrrol_synth_GluRdtase"/>
</dbReference>
<dbReference type="NCBIfam" id="TIGR01035">
    <property type="entry name" value="hemA"/>
    <property type="match status" value="1"/>
</dbReference>
<feature type="binding site" evidence="8">
    <location>
        <begin position="49"/>
        <end position="52"/>
    </location>
    <ligand>
        <name>substrate</name>
    </ligand>
</feature>
<comment type="catalytic activity">
    <reaction evidence="7 8 9">
        <text>(S)-4-amino-5-oxopentanoate + tRNA(Glu) + NADP(+) = L-glutamyl-tRNA(Glu) + NADPH + H(+)</text>
        <dbReference type="Rhea" id="RHEA:12344"/>
        <dbReference type="Rhea" id="RHEA-COMP:9663"/>
        <dbReference type="Rhea" id="RHEA-COMP:9680"/>
        <dbReference type="ChEBI" id="CHEBI:15378"/>
        <dbReference type="ChEBI" id="CHEBI:57501"/>
        <dbReference type="ChEBI" id="CHEBI:57783"/>
        <dbReference type="ChEBI" id="CHEBI:58349"/>
        <dbReference type="ChEBI" id="CHEBI:78442"/>
        <dbReference type="ChEBI" id="CHEBI:78520"/>
        <dbReference type="EC" id="1.2.1.70"/>
    </reaction>
</comment>
<evidence type="ECO:0000259" key="11">
    <source>
        <dbReference type="Pfam" id="PF01488"/>
    </source>
</evidence>
<evidence type="ECO:0000256" key="6">
    <source>
        <dbReference type="ARBA" id="ARBA00023244"/>
    </source>
</evidence>
<evidence type="ECO:0000256" key="7">
    <source>
        <dbReference type="ARBA" id="ARBA00047464"/>
    </source>
</evidence>
<dbReference type="PROSITE" id="PS00747">
    <property type="entry name" value="GLUTR"/>
    <property type="match status" value="1"/>
</dbReference>
<comment type="similarity">
    <text evidence="2 8 9">Belongs to the glutamyl-tRNA reductase family.</text>
</comment>
<dbReference type="EC" id="1.2.1.70" evidence="3 8"/>
<feature type="binding site" evidence="8">
    <location>
        <begin position="114"/>
        <end position="116"/>
    </location>
    <ligand>
        <name>substrate</name>
    </ligand>
</feature>
<proteinExistence type="inferred from homology"/>
<dbReference type="Pfam" id="PF01488">
    <property type="entry name" value="Shikimate_DH"/>
    <property type="match status" value="1"/>
</dbReference>
<dbReference type="CDD" id="cd05213">
    <property type="entry name" value="NAD_bind_Glutamyl_tRNA_reduct"/>
    <property type="match status" value="1"/>
</dbReference>
<dbReference type="SUPFAM" id="SSF51735">
    <property type="entry name" value="NAD(P)-binding Rossmann-fold domains"/>
    <property type="match status" value="1"/>
</dbReference>
<dbReference type="NCBIfam" id="NF000744">
    <property type="entry name" value="PRK00045.1-3"/>
    <property type="match status" value="1"/>
</dbReference>
<accession>A0ABW3YE22</accession>
<dbReference type="Gene3D" id="3.40.50.720">
    <property type="entry name" value="NAD(P)-binding Rossmann-like Domain"/>
    <property type="match status" value="1"/>
</dbReference>
<dbReference type="PANTHER" id="PTHR43013:SF1">
    <property type="entry name" value="GLUTAMYL-TRNA REDUCTASE"/>
    <property type="match status" value="1"/>
</dbReference>
<feature type="domain" description="Quinate/shikimate 5-dehydrogenase/glutamyl-tRNA reductase" evidence="11">
    <location>
        <begin position="180"/>
        <end position="308"/>
    </location>
</feature>
<dbReference type="InterPro" id="IPR015895">
    <property type="entry name" value="4pyrrol_synth_GluRdtase_N"/>
</dbReference>
<feature type="binding site" evidence="8">
    <location>
        <position position="120"/>
    </location>
    <ligand>
        <name>substrate</name>
    </ligand>
</feature>
<dbReference type="InterPro" id="IPR036343">
    <property type="entry name" value="GluRdtase_N_sf"/>
</dbReference>
<evidence type="ECO:0000256" key="3">
    <source>
        <dbReference type="ARBA" id="ARBA00012970"/>
    </source>
</evidence>
<dbReference type="PIRSF" id="PIRSF000445">
    <property type="entry name" value="4pyrrol_synth_GluRdtase"/>
    <property type="match status" value="1"/>
</dbReference>
<dbReference type="InterPro" id="IPR015896">
    <property type="entry name" value="4pyrrol_synth_GluRdtase_dimer"/>
</dbReference>
<comment type="caution">
    <text evidence="13">The sequence shown here is derived from an EMBL/GenBank/DDBJ whole genome shotgun (WGS) entry which is preliminary data.</text>
</comment>
<keyword evidence="5 8" id="KW-0560">Oxidoreductase</keyword>
<feature type="domain" description="Glutamyl-tRNA reductase N-terminal" evidence="12">
    <location>
        <begin position="6"/>
        <end position="156"/>
    </location>
</feature>
<comment type="function">
    <text evidence="8">Catalyzes the NADPH-dependent reduction of glutamyl-tRNA(Glu) to glutamate 1-semialdehyde (GSA).</text>
</comment>
<feature type="binding site" evidence="8">
    <location>
        <begin position="190"/>
        <end position="195"/>
    </location>
    <ligand>
        <name>NADP(+)</name>
        <dbReference type="ChEBI" id="CHEBI:58349"/>
    </ligand>
</feature>
<dbReference type="SUPFAM" id="SSF69075">
    <property type="entry name" value="Glutamyl tRNA-reductase dimerization domain"/>
    <property type="match status" value="1"/>
</dbReference>
<feature type="binding site" evidence="8">
    <location>
        <position position="109"/>
    </location>
    <ligand>
        <name>substrate</name>
    </ligand>
</feature>
<organism evidence="13 14">
    <name type="scientific">Micromonospora sonneratiae</name>
    <dbReference type="NCBI Taxonomy" id="1184706"/>
    <lineage>
        <taxon>Bacteria</taxon>
        <taxon>Bacillati</taxon>
        <taxon>Actinomycetota</taxon>
        <taxon>Actinomycetes</taxon>
        <taxon>Micromonosporales</taxon>
        <taxon>Micromonosporaceae</taxon>
        <taxon>Micromonospora</taxon>
    </lineage>
</organism>
<feature type="site" description="Important for activity" evidence="8">
    <location>
        <position position="99"/>
    </location>
</feature>
<dbReference type="Proteomes" id="UP001597260">
    <property type="component" value="Unassembled WGS sequence"/>
</dbReference>
<dbReference type="InterPro" id="IPR036453">
    <property type="entry name" value="GluRdtase_dimer_dom_sf"/>
</dbReference>
<dbReference type="Pfam" id="PF00745">
    <property type="entry name" value="GlutR_dimer"/>
    <property type="match status" value="1"/>
</dbReference>
<evidence type="ECO:0000256" key="9">
    <source>
        <dbReference type="RuleBase" id="RU000584"/>
    </source>
</evidence>
<dbReference type="Gene3D" id="3.30.460.30">
    <property type="entry name" value="Glutamyl-tRNA reductase, N-terminal domain"/>
    <property type="match status" value="1"/>
</dbReference>
<comment type="miscellaneous">
    <text evidence="8">During catalysis, the active site Cys acts as a nucleophile attacking the alpha-carbonyl group of tRNA-bound glutamate with the formation of a thioester intermediate between enzyme and glutamate, and the concomitant release of tRNA(Glu). The thioester intermediate is finally reduced by direct hydride transfer from NADPH, to form the product GSA.</text>
</comment>
<dbReference type="PANTHER" id="PTHR43013">
    <property type="entry name" value="GLUTAMYL-TRNA REDUCTASE"/>
    <property type="match status" value="1"/>
</dbReference>
<evidence type="ECO:0000256" key="2">
    <source>
        <dbReference type="ARBA" id="ARBA00005916"/>
    </source>
</evidence>
<feature type="domain" description="Tetrapyrrole biosynthesis glutamyl-tRNA reductase dimerisation" evidence="10">
    <location>
        <begin position="323"/>
        <end position="421"/>
    </location>
</feature>
<dbReference type="EMBL" id="JBHTMP010000020">
    <property type="protein sequence ID" value="MFD1322399.1"/>
    <property type="molecule type" value="Genomic_DNA"/>
</dbReference>
<keyword evidence="6 8" id="KW-0627">Porphyrin biosynthesis</keyword>
<evidence type="ECO:0000313" key="13">
    <source>
        <dbReference type="EMBL" id="MFD1322399.1"/>
    </source>
</evidence>
<evidence type="ECO:0000313" key="14">
    <source>
        <dbReference type="Proteomes" id="UP001597260"/>
    </source>
</evidence>
<comment type="subunit">
    <text evidence="8">Homodimer.</text>
</comment>
<evidence type="ECO:0000256" key="5">
    <source>
        <dbReference type="ARBA" id="ARBA00023002"/>
    </source>
</evidence>
<evidence type="ECO:0000256" key="4">
    <source>
        <dbReference type="ARBA" id="ARBA00022857"/>
    </source>
</evidence>
<comment type="domain">
    <text evidence="8">Possesses an unusual extended V-shaped dimeric structure with each monomer consisting of three distinct domains arranged along a curved 'spinal' alpha-helix. The N-terminal catalytic domain specifically recognizes the glutamate moiety of the substrate. The second domain is the NADPH-binding domain, and the third C-terminal domain is responsible for dimerization.</text>
</comment>
<dbReference type="SUPFAM" id="SSF69742">
    <property type="entry name" value="Glutamyl tRNA-reductase catalytic, N-terminal domain"/>
    <property type="match status" value="1"/>
</dbReference>
<keyword evidence="14" id="KW-1185">Reference proteome</keyword>
<name>A0ABW3YE22_9ACTN</name>
<gene>
    <name evidence="8" type="primary">hemA</name>
    <name evidence="13" type="ORF">ACFQ4H_14980</name>
</gene>
<dbReference type="InterPro" id="IPR036291">
    <property type="entry name" value="NAD(P)-bd_dom_sf"/>
</dbReference>
<evidence type="ECO:0000259" key="12">
    <source>
        <dbReference type="Pfam" id="PF05201"/>
    </source>
</evidence>
<evidence type="ECO:0000256" key="8">
    <source>
        <dbReference type="HAMAP-Rule" id="MF_00087"/>
    </source>
</evidence>
<dbReference type="Pfam" id="PF05201">
    <property type="entry name" value="GlutR_N"/>
    <property type="match status" value="1"/>
</dbReference>
<protein>
    <recommendedName>
        <fullName evidence="3 8">Glutamyl-tRNA reductase</fullName>
        <shortName evidence="8">GluTR</shortName>
        <ecNumber evidence="3 8">1.2.1.70</ecNumber>
    </recommendedName>
</protein>
<keyword evidence="4 8" id="KW-0521">NADP</keyword>
<sequence length="461" mass="48271">MNLLVVGASYRATPVAMLERLAVAPADLPGMLERLLAQPYVGEAVVVSTCNRVEIYAAVSGFHGGLGDICTVLAERTGCAPAELANHLYVHYDGAAVNHVFRVAAGLDSMVVGEAQILGQLRDAYHAATSADTSGRLLHELMQQALRVGKRAHTETDIDRAGRSVVTAALNVAAAHLDGGLVGRAALVIGAGAMGALTVATLSRLGVGPLTVTNRGADRAVRLAESYGATAVPYADLSATLSTVDIIVAATASPEPVLTREMMARTLDRRSASATDPLVVIDLALPRDVEPGVGALSGLTVVDIDGLATQLSDSSAVTDTDAVARIVGGEVEAFLTWMRGANVAPTVAALRGRADDVVSAELRRFNQRRPELTDDQRAEVAHTLHRVVQRLLHSPTVRVRQLAAEPGGDQYTALLRELFDLEVPQSAPVDVVPDLDLGVPQGGPVDMISDFTPNHASGGER</sequence>
<dbReference type="InterPro" id="IPR006151">
    <property type="entry name" value="Shikm_DH/Glu-tRNA_Rdtase"/>
</dbReference>
<dbReference type="GO" id="GO:0008883">
    <property type="term" value="F:glutamyl-tRNA reductase activity"/>
    <property type="evidence" value="ECO:0007669"/>
    <property type="project" value="UniProtKB-EC"/>
</dbReference>
<dbReference type="InterPro" id="IPR018214">
    <property type="entry name" value="GluRdtase_CS"/>
</dbReference>
<comment type="pathway">
    <text evidence="1 8 9">Porphyrin-containing compound metabolism; protoporphyrin-IX biosynthesis; 5-aminolevulinate from L-glutamyl-tRNA(Glu): step 1/2.</text>
</comment>
<reference evidence="14" key="1">
    <citation type="journal article" date="2019" name="Int. J. Syst. Evol. Microbiol.">
        <title>The Global Catalogue of Microorganisms (GCM) 10K type strain sequencing project: providing services to taxonomists for standard genome sequencing and annotation.</title>
        <authorList>
            <consortium name="The Broad Institute Genomics Platform"/>
            <consortium name="The Broad Institute Genome Sequencing Center for Infectious Disease"/>
            <person name="Wu L."/>
            <person name="Ma J."/>
        </authorList>
    </citation>
    <scope>NUCLEOTIDE SEQUENCE [LARGE SCALE GENOMIC DNA]</scope>
    <source>
        <strain evidence="14">JCM 31037</strain>
    </source>
</reference>
<evidence type="ECO:0000256" key="1">
    <source>
        <dbReference type="ARBA" id="ARBA00005059"/>
    </source>
</evidence>
<dbReference type="HAMAP" id="MF_00087">
    <property type="entry name" value="Glu_tRNA_reductase"/>
    <property type="match status" value="1"/>
</dbReference>